<keyword evidence="3" id="KW-1185">Reference proteome</keyword>
<dbReference type="AlphaFoldDB" id="A0AAN9EWS5"/>
<sequence length="102" mass="11042">MHARDEAPKPNPVDSEGNGMGNLDPKTKKEGEGKRRGWRRRRIGTKRGYDAFGSALLYCASDADAGLWTPPEATIFILIRLALMGLGPMPPASFLGNSVMPS</sequence>
<evidence type="ECO:0000313" key="3">
    <source>
        <dbReference type="Proteomes" id="UP001359559"/>
    </source>
</evidence>
<reference evidence="2 3" key="1">
    <citation type="submission" date="2024-01" db="EMBL/GenBank/DDBJ databases">
        <title>The genomes of 5 underutilized Papilionoideae crops provide insights into root nodulation and disease resistance.</title>
        <authorList>
            <person name="Yuan L."/>
        </authorList>
    </citation>
    <scope>NUCLEOTIDE SEQUENCE [LARGE SCALE GENOMIC DNA]</scope>
    <source>
        <strain evidence="2">LY-2023</strain>
        <tissue evidence="2">Leaf</tissue>
    </source>
</reference>
<protein>
    <submittedName>
        <fullName evidence="2">Uncharacterized protein</fullName>
    </submittedName>
</protein>
<proteinExistence type="predicted"/>
<feature type="region of interest" description="Disordered" evidence="1">
    <location>
        <begin position="1"/>
        <end position="40"/>
    </location>
</feature>
<dbReference type="EMBL" id="JAYKXN010000008">
    <property type="protein sequence ID" value="KAK7264987.1"/>
    <property type="molecule type" value="Genomic_DNA"/>
</dbReference>
<accession>A0AAN9EWS5</accession>
<evidence type="ECO:0000313" key="2">
    <source>
        <dbReference type="EMBL" id="KAK7264987.1"/>
    </source>
</evidence>
<gene>
    <name evidence="2" type="ORF">RJT34_32602</name>
</gene>
<feature type="compositionally biased region" description="Basic and acidic residues" evidence="1">
    <location>
        <begin position="25"/>
        <end position="35"/>
    </location>
</feature>
<evidence type="ECO:0000256" key="1">
    <source>
        <dbReference type="SAM" id="MobiDB-lite"/>
    </source>
</evidence>
<comment type="caution">
    <text evidence="2">The sequence shown here is derived from an EMBL/GenBank/DDBJ whole genome shotgun (WGS) entry which is preliminary data.</text>
</comment>
<name>A0AAN9EWS5_CLITE</name>
<dbReference type="Proteomes" id="UP001359559">
    <property type="component" value="Unassembled WGS sequence"/>
</dbReference>
<organism evidence="2 3">
    <name type="scientific">Clitoria ternatea</name>
    <name type="common">Butterfly pea</name>
    <dbReference type="NCBI Taxonomy" id="43366"/>
    <lineage>
        <taxon>Eukaryota</taxon>
        <taxon>Viridiplantae</taxon>
        <taxon>Streptophyta</taxon>
        <taxon>Embryophyta</taxon>
        <taxon>Tracheophyta</taxon>
        <taxon>Spermatophyta</taxon>
        <taxon>Magnoliopsida</taxon>
        <taxon>eudicotyledons</taxon>
        <taxon>Gunneridae</taxon>
        <taxon>Pentapetalae</taxon>
        <taxon>rosids</taxon>
        <taxon>fabids</taxon>
        <taxon>Fabales</taxon>
        <taxon>Fabaceae</taxon>
        <taxon>Papilionoideae</taxon>
        <taxon>50 kb inversion clade</taxon>
        <taxon>NPAAA clade</taxon>
        <taxon>indigoferoid/millettioid clade</taxon>
        <taxon>Phaseoleae</taxon>
        <taxon>Clitoria</taxon>
    </lineage>
</organism>